<dbReference type="GO" id="GO:0006313">
    <property type="term" value="P:DNA transposition"/>
    <property type="evidence" value="ECO:0007669"/>
    <property type="project" value="InterPro"/>
</dbReference>
<dbReference type="InterPro" id="IPR007069">
    <property type="entry name" value="Transposase_32"/>
</dbReference>
<feature type="domain" description="Transposase IS801/IS1294" evidence="1">
    <location>
        <begin position="143"/>
        <end position="328"/>
    </location>
</feature>
<proteinExistence type="predicted"/>
<dbReference type="EMBL" id="LS398110">
    <property type="protein sequence ID" value="SPP94179.1"/>
    <property type="molecule type" value="Genomic_DNA"/>
</dbReference>
<evidence type="ECO:0000259" key="2">
    <source>
        <dbReference type="Pfam" id="PF14319"/>
    </source>
</evidence>
<reference evidence="4 5" key="1">
    <citation type="submission" date="2018-03" db="EMBL/GenBank/DDBJ databases">
        <authorList>
            <person name="Gully D."/>
        </authorList>
    </citation>
    <scope>NUCLEOTIDE SEQUENCE [LARGE SCALE GENOMIC DNA]</scope>
    <source>
        <strain evidence="4">ORS3257</strain>
    </source>
</reference>
<protein>
    <submittedName>
        <fullName evidence="4">Transposase</fullName>
    </submittedName>
</protein>
<dbReference type="Pfam" id="PF14319">
    <property type="entry name" value="Zn_Tnp_IS91"/>
    <property type="match status" value="1"/>
</dbReference>
<dbReference type="PANTHER" id="PTHR37023">
    <property type="entry name" value="TRANSPOSASE"/>
    <property type="match status" value="1"/>
</dbReference>
<accession>A0A2U3Q8W9</accession>
<dbReference type="InterPro" id="IPR054832">
    <property type="entry name" value="transpos_IS91"/>
</dbReference>
<feature type="domain" description="Transposase zinc-binding" evidence="2">
    <location>
        <begin position="10"/>
        <end position="101"/>
    </location>
</feature>
<dbReference type="EMBL" id="LS398110">
    <property type="protein sequence ID" value="SPP97871.1"/>
    <property type="molecule type" value="Genomic_DNA"/>
</dbReference>
<dbReference type="Pfam" id="PF04986">
    <property type="entry name" value="Y2_Tnp"/>
    <property type="match status" value="1"/>
</dbReference>
<evidence type="ECO:0000259" key="1">
    <source>
        <dbReference type="Pfam" id="PF04986"/>
    </source>
</evidence>
<gene>
    <name evidence="3" type="ORF">BRAD3257_3137</name>
    <name evidence="4" type="ORF">BRAD3257_7022</name>
</gene>
<dbReference type="PANTHER" id="PTHR37023:SF1">
    <property type="entry name" value="ISSOD25 TRANSPOSASE TNPA_ISSOD25"/>
    <property type="match status" value="1"/>
</dbReference>
<dbReference type="GO" id="GO:0004803">
    <property type="term" value="F:transposase activity"/>
    <property type="evidence" value="ECO:0007669"/>
    <property type="project" value="InterPro"/>
</dbReference>
<dbReference type="AlphaFoldDB" id="A0A2U3Q8W9"/>
<dbReference type="NCBIfam" id="NF033538">
    <property type="entry name" value="transpos_IS91"/>
    <property type="match status" value="1"/>
</dbReference>
<dbReference type="GO" id="GO:0003677">
    <property type="term" value="F:DNA binding"/>
    <property type="evidence" value="ECO:0007669"/>
    <property type="project" value="InterPro"/>
</dbReference>
<dbReference type="KEGG" id="bvz:BRAD3257_3137"/>
<evidence type="ECO:0000313" key="3">
    <source>
        <dbReference type="EMBL" id="SPP94179.1"/>
    </source>
</evidence>
<dbReference type="RefSeq" id="WP_122402320.1">
    <property type="nucleotide sequence ID" value="NZ_LS398110.1"/>
</dbReference>
<dbReference type="InterPro" id="IPR026889">
    <property type="entry name" value="Zn_Tnp"/>
</dbReference>
<evidence type="ECO:0000313" key="4">
    <source>
        <dbReference type="EMBL" id="SPP97871.1"/>
    </source>
</evidence>
<dbReference type="KEGG" id="bvz:BRAD3257_7022"/>
<evidence type="ECO:0000313" key="5">
    <source>
        <dbReference type="Proteomes" id="UP000246085"/>
    </source>
</evidence>
<sequence>MRPVLEVADILRRHGGAFRAAQGPRLSSDQRRVMAAIEACRTATLGGHVERCDDCGLVRVAYNSCRDRHCPKCQALARAQWLAERQADLLPVPYFHVVFTVPAPVAAIALQNKTVVYDILLKAAAETIRLISADPKHLGAETGMIAILHTWGQTLTHHPHAHCLVPGGGIAPDGSWVHCRPGFFLPVRVLSRLYRRLFLERLQAAFNGTKLQFFGHLAHLVEPAAFARHLNALRKVEWVVYAKRPFGGPEQVLAYLGRYTHRVAIANGRLLTFDEGHVRFRWKDYRAGNKSKVMTLDTEEFLRRFLLHILPKGFRRIRHFGFLANACRAAKLARIRAALEAPQPPPPAEAVNYRERCAILLGHRLDLCPICGGRMVEIGPVPRAPAQRRAAPRCDTS</sequence>
<name>A0A2U3Q8W9_9BRAD</name>
<dbReference type="Proteomes" id="UP000246085">
    <property type="component" value="Chromosome BRAD3257"/>
</dbReference>
<organism evidence="4 5">
    <name type="scientific">Bradyrhizobium vignae</name>
    <dbReference type="NCBI Taxonomy" id="1549949"/>
    <lineage>
        <taxon>Bacteria</taxon>
        <taxon>Pseudomonadati</taxon>
        <taxon>Pseudomonadota</taxon>
        <taxon>Alphaproteobacteria</taxon>
        <taxon>Hyphomicrobiales</taxon>
        <taxon>Nitrobacteraceae</taxon>
        <taxon>Bradyrhizobium</taxon>
    </lineage>
</organism>